<keyword evidence="3" id="KW-0520">NAD</keyword>
<dbReference type="SUPFAM" id="SSF51735">
    <property type="entry name" value="NAD(P)-binding Rossmann-fold domains"/>
    <property type="match status" value="1"/>
</dbReference>
<dbReference type="GO" id="GO:0006629">
    <property type="term" value="P:lipid metabolic process"/>
    <property type="evidence" value="ECO:0007669"/>
    <property type="project" value="UniProtKB-KW"/>
</dbReference>
<dbReference type="EMBL" id="LHPF02000005">
    <property type="protein sequence ID" value="PSC74354.1"/>
    <property type="molecule type" value="Genomic_DNA"/>
</dbReference>
<dbReference type="PANTHER" id="PTHR43180:SF28">
    <property type="entry name" value="NAD(P)-BINDING ROSSMANN-FOLD SUPERFAMILY PROTEIN"/>
    <property type="match status" value="1"/>
</dbReference>
<reference evidence="5 6" key="1">
    <citation type="journal article" date="2018" name="Plant J.">
        <title>Genome sequences of Chlorella sorokiniana UTEX 1602 and Micractinium conductrix SAG 241.80: implications to maltose excretion by a green alga.</title>
        <authorList>
            <person name="Arriola M.B."/>
            <person name="Velmurugan N."/>
            <person name="Zhang Y."/>
            <person name="Plunkett M.H."/>
            <person name="Hondzo H."/>
            <person name="Barney B.M."/>
        </authorList>
    </citation>
    <scope>NUCLEOTIDE SEQUENCE [LARGE SCALE GENOMIC DNA]</scope>
    <source>
        <strain evidence="5 6">SAG 241.80</strain>
    </source>
</reference>
<evidence type="ECO:0000256" key="1">
    <source>
        <dbReference type="ARBA" id="ARBA00006484"/>
    </source>
</evidence>
<dbReference type="InterPro" id="IPR036291">
    <property type="entry name" value="NAD(P)-bd_dom_sf"/>
</dbReference>
<dbReference type="PRINTS" id="PR00080">
    <property type="entry name" value="SDRFAMILY"/>
</dbReference>
<dbReference type="Pfam" id="PF13561">
    <property type="entry name" value="adh_short_C2"/>
    <property type="match status" value="1"/>
</dbReference>
<keyword evidence="6" id="KW-1185">Reference proteome</keyword>
<gene>
    <name evidence="5" type="ORF">C2E20_2844</name>
</gene>
<evidence type="ECO:0000256" key="4">
    <source>
        <dbReference type="ARBA" id="ARBA00023098"/>
    </source>
</evidence>
<dbReference type="InterPro" id="IPR002347">
    <property type="entry name" value="SDR_fam"/>
</dbReference>
<accession>A0A2P6VJV1</accession>
<evidence type="ECO:0000313" key="6">
    <source>
        <dbReference type="Proteomes" id="UP000239649"/>
    </source>
</evidence>
<dbReference type="AlphaFoldDB" id="A0A2P6VJV1"/>
<dbReference type="Proteomes" id="UP000239649">
    <property type="component" value="Unassembled WGS sequence"/>
</dbReference>
<dbReference type="OrthoDB" id="294295at2759"/>
<evidence type="ECO:0000256" key="2">
    <source>
        <dbReference type="ARBA" id="ARBA00023002"/>
    </source>
</evidence>
<comment type="similarity">
    <text evidence="1">Belongs to the short-chain dehydrogenases/reductases (SDR) family.</text>
</comment>
<protein>
    <submittedName>
        <fullName evidence="5">Short-chain dehydrogenase reductase</fullName>
    </submittedName>
</protein>
<dbReference type="PRINTS" id="PR00081">
    <property type="entry name" value="GDHRDH"/>
</dbReference>
<evidence type="ECO:0000313" key="5">
    <source>
        <dbReference type="EMBL" id="PSC74354.1"/>
    </source>
</evidence>
<sequence>MLSGKVACITGGASGIGAATARLFVKEGARVVLGDTNIEKSQQLAEELGGEIVALAVQCDVRQEGEVEAFVKAATDAFGRLDIMVANAGYAGRQNTAGSLMENLYLEEFTRQIEVNLRGVALCIKHAGLAMKRNQPATESVCGVERPAPRGVILATSSVAGLLANCATSGDPMYISAGYGASKAGVITLVKLGACELAPYQIRVAGVAPGYVATPMVGAVLMGDPEKPTAEVAAALAATSCAKGVPIVPQDIANAFLFLASDAARCVTGHTLVVDNGMVAGVAGYVPCVQVDEA</sequence>
<comment type="caution">
    <text evidence="5">The sequence shown here is derived from an EMBL/GenBank/DDBJ whole genome shotgun (WGS) entry which is preliminary data.</text>
</comment>
<organism evidence="5 6">
    <name type="scientific">Micractinium conductrix</name>
    <dbReference type="NCBI Taxonomy" id="554055"/>
    <lineage>
        <taxon>Eukaryota</taxon>
        <taxon>Viridiplantae</taxon>
        <taxon>Chlorophyta</taxon>
        <taxon>core chlorophytes</taxon>
        <taxon>Trebouxiophyceae</taxon>
        <taxon>Chlorellales</taxon>
        <taxon>Chlorellaceae</taxon>
        <taxon>Chlorella clade</taxon>
        <taxon>Micractinium</taxon>
    </lineage>
</organism>
<proteinExistence type="inferred from homology"/>
<name>A0A2P6VJV1_9CHLO</name>
<evidence type="ECO:0000256" key="3">
    <source>
        <dbReference type="ARBA" id="ARBA00023027"/>
    </source>
</evidence>
<dbReference type="FunFam" id="3.40.50.720:FF:000084">
    <property type="entry name" value="Short-chain dehydrogenase reductase"/>
    <property type="match status" value="1"/>
</dbReference>
<dbReference type="GO" id="GO:0016491">
    <property type="term" value="F:oxidoreductase activity"/>
    <property type="evidence" value="ECO:0007669"/>
    <property type="project" value="UniProtKB-KW"/>
</dbReference>
<keyword evidence="2" id="KW-0560">Oxidoreductase</keyword>
<keyword evidence="4" id="KW-0443">Lipid metabolism</keyword>
<dbReference type="Gene3D" id="3.40.50.720">
    <property type="entry name" value="NAD(P)-binding Rossmann-like Domain"/>
    <property type="match status" value="1"/>
</dbReference>
<dbReference type="STRING" id="554055.A0A2P6VJV1"/>
<dbReference type="PANTHER" id="PTHR43180">
    <property type="entry name" value="3-OXOACYL-(ACYL-CARRIER-PROTEIN) REDUCTASE (AFU_ORTHOLOGUE AFUA_6G11210)"/>
    <property type="match status" value="1"/>
</dbReference>